<proteinExistence type="predicted"/>
<dbReference type="KEGG" id="lbc:LACBIDRAFT_336207"/>
<protein>
    <submittedName>
        <fullName evidence="1">Predicted protein</fullName>
    </submittedName>
</protein>
<dbReference type="EMBL" id="DS547479">
    <property type="protein sequence ID" value="EDQ98175.1"/>
    <property type="molecule type" value="Genomic_DNA"/>
</dbReference>
<dbReference type="HOGENOM" id="CLU_1441285_0_0_1"/>
<dbReference type="SUPFAM" id="SSF46689">
    <property type="entry name" value="Homeodomain-like"/>
    <property type="match status" value="1"/>
</dbReference>
<dbReference type="Proteomes" id="UP000001194">
    <property type="component" value="Unassembled WGS sequence"/>
</dbReference>
<dbReference type="AlphaFoldDB" id="B0E4Q6"/>
<dbReference type="InParanoid" id="B0E4Q6"/>
<dbReference type="GeneID" id="6086830"/>
<dbReference type="InterPro" id="IPR036388">
    <property type="entry name" value="WH-like_DNA-bd_sf"/>
</dbReference>
<dbReference type="STRING" id="486041.B0E4Q6"/>
<accession>B0E4Q6</accession>
<dbReference type="RefSeq" id="XP_001891174.1">
    <property type="nucleotide sequence ID" value="XM_001891139.1"/>
</dbReference>
<dbReference type="OrthoDB" id="3264182at2759"/>
<name>B0E4Q6_LACBS</name>
<gene>
    <name evidence="1" type="ORF">LACBIDRAFT_336207</name>
</gene>
<sequence>MYTLPGGHGSCGERMNTPQKGCILHDEAGRGRELWKCDERLWNDEVYTCPMYVYNNKGKPRRASNNYRYIPPEQKQLIVTMHIRGTSTTNIEQSTGISTRTIRRILKLWNDTGRVMRQPLEPGRPRVLNSLEVEYLESLIEQRPDIYVTELQNALFVTYGAEVDASTITQTLYRRGFTRKKVQDIPIQ</sequence>
<dbReference type="Gene3D" id="1.10.10.10">
    <property type="entry name" value="Winged helix-like DNA-binding domain superfamily/Winged helix DNA-binding domain"/>
    <property type="match status" value="1"/>
</dbReference>
<keyword evidence="2" id="KW-1185">Reference proteome</keyword>
<dbReference type="InterPro" id="IPR009057">
    <property type="entry name" value="Homeodomain-like_sf"/>
</dbReference>
<reference evidence="1 2" key="1">
    <citation type="journal article" date="2008" name="Nature">
        <title>The genome of Laccaria bicolor provides insights into mycorrhizal symbiosis.</title>
        <authorList>
            <person name="Martin F."/>
            <person name="Aerts A."/>
            <person name="Ahren D."/>
            <person name="Brun A."/>
            <person name="Danchin E.G.J."/>
            <person name="Duchaussoy F."/>
            <person name="Gibon J."/>
            <person name="Kohler A."/>
            <person name="Lindquist E."/>
            <person name="Pereda V."/>
            <person name="Salamov A."/>
            <person name="Shapiro H.J."/>
            <person name="Wuyts J."/>
            <person name="Blaudez D."/>
            <person name="Buee M."/>
            <person name="Brokstein P."/>
            <person name="Canbaeck B."/>
            <person name="Cohen D."/>
            <person name="Courty P.E."/>
            <person name="Coutinho P.M."/>
            <person name="Delaruelle C."/>
            <person name="Detter J.C."/>
            <person name="Deveau A."/>
            <person name="DiFazio S."/>
            <person name="Duplessis S."/>
            <person name="Fraissinet-Tachet L."/>
            <person name="Lucic E."/>
            <person name="Frey-Klett P."/>
            <person name="Fourrey C."/>
            <person name="Feussner I."/>
            <person name="Gay G."/>
            <person name="Grimwood J."/>
            <person name="Hoegger P.J."/>
            <person name="Jain P."/>
            <person name="Kilaru S."/>
            <person name="Labbe J."/>
            <person name="Lin Y.C."/>
            <person name="Legue V."/>
            <person name="Le Tacon F."/>
            <person name="Marmeisse R."/>
            <person name="Melayah D."/>
            <person name="Montanini B."/>
            <person name="Muratet M."/>
            <person name="Nehls U."/>
            <person name="Niculita-Hirzel H."/>
            <person name="Oudot-Le Secq M.P."/>
            <person name="Peter M."/>
            <person name="Quesneville H."/>
            <person name="Rajashekar B."/>
            <person name="Reich M."/>
            <person name="Rouhier N."/>
            <person name="Schmutz J."/>
            <person name="Yin T."/>
            <person name="Chalot M."/>
            <person name="Henrissat B."/>
            <person name="Kuees U."/>
            <person name="Lucas S."/>
            <person name="Van de Peer Y."/>
            <person name="Podila G.K."/>
            <person name="Polle A."/>
            <person name="Pukkila P.J."/>
            <person name="Richardson P.M."/>
            <person name="Rouze P."/>
            <person name="Sanders I.R."/>
            <person name="Stajich J.E."/>
            <person name="Tunlid A."/>
            <person name="Tuskan G."/>
            <person name="Grigoriev I.V."/>
        </authorList>
    </citation>
    <scope>NUCLEOTIDE SEQUENCE [LARGE SCALE GENOMIC DNA]</scope>
    <source>
        <strain evidence="2">S238N-H82 / ATCC MYA-4686</strain>
    </source>
</reference>
<dbReference type="PANTHER" id="PTHR48472:SF1">
    <property type="entry name" value="TC1-LIKE TRANSPOSASE DDE DOMAIN-CONTAINING PROTEIN"/>
    <property type="match status" value="1"/>
</dbReference>
<evidence type="ECO:0000313" key="1">
    <source>
        <dbReference type="EMBL" id="EDQ98175.1"/>
    </source>
</evidence>
<organism evidence="2">
    <name type="scientific">Laccaria bicolor (strain S238N-H82 / ATCC MYA-4686)</name>
    <name type="common">Bicoloured deceiver</name>
    <name type="synonym">Laccaria laccata var. bicolor</name>
    <dbReference type="NCBI Taxonomy" id="486041"/>
    <lineage>
        <taxon>Eukaryota</taxon>
        <taxon>Fungi</taxon>
        <taxon>Dikarya</taxon>
        <taxon>Basidiomycota</taxon>
        <taxon>Agaricomycotina</taxon>
        <taxon>Agaricomycetes</taxon>
        <taxon>Agaricomycetidae</taxon>
        <taxon>Agaricales</taxon>
        <taxon>Agaricineae</taxon>
        <taxon>Hydnangiaceae</taxon>
        <taxon>Laccaria</taxon>
    </lineage>
</organism>
<dbReference type="PANTHER" id="PTHR48472">
    <property type="entry name" value="TC1-LIKE TRANSPOSASE DDE DOMAIN-CONTAINING PROTEIN"/>
    <property type="match status" value="1"/>
</dbReference>
<evidence type="ECO:0000313" key="2">
    <source>
        <dbReference type="Proteomes" id="UP000001194"/>
    </source>
</evidence>